<sequence length="40" mass="4203">MSFILGVVVGLGLAYAGLVYAMNTGRVFKLNGVDCNINVL</sequence>
<organism evidence="1 2">
    <name type="scientific">Aeromonas phage LAh_9</name>
    <dbReference type="NCBI Taxonomy" id="2591033"/>
    <lineage>
        <taxon>Viruses</taxon>
        <taxon>Duplodnaviria</taxon>
        <taxon>Heunggongvirae</taxon>
        <taxon>Uroviricota</taxon>
        <taxon>Caudoviricetes</taxon>
        <taxon>Grimontviridae</taxon>
        <taxon>Lahexavirus</taxon>
        <taxon>Lahexavirus LAh9</taxon>
    </lineage>
</organism>
<evidence type="ECO:0000313" key="2">
    <source>
        <dbReference type="Proteomes" id="UP000320778"/>
    </source>
</evidence>
<dbReference type="Proteomes" id="UP000320778">
    <property type="component" value="Segment"/>
</dbReference>
<accession>A0A514A153</accession>
<evidence type="ECO:0000313" key="1">
    <source>
        <dbReference type="EMBL" id="QDH47001.1"/>
    </source>
</evidence>
<dbReference type="EMBL" id="MK838115">
    <property type="protein sequence ID" value="QDH47001.1"/>
    <property type="molecule type" value="Genomic_DNA"/>
</dbReference>
<keyword evidence="2" id="KW-1185">Reference proteome</keyword>
<reference evidence="1 2" key="1">
    <citation type="submission" date="2019-04" db="EMBL/GenBank/DDBJ databases">
        <title>Novel bacteriophages capable of disrupting biofilms from clinical strains of Aeromonas hydrophila with intrinsic antibiotic resistance.</title>
        <authorList>
            <person name="Kabwe M."/>
            <person name="Brown T.L."/>
            <person name="Speirs L."/>
            <person name="Ku H."/>
            <person name="Leach M."/>
            <person name="Chan H.T."/>
            <person name="Petrovski S."/>
            <person name="Lock P."/>
            <person name="Tucci J."/>
        </authorList>
    </citation>
    <scope>NUCLEOTIDE SEQUENCE [LARGE SCALE GENOMIC DNA]</scope>
</reference>
<gene>
    <name evidence="1" type="ORF">LAh9_74</name>
</gene>
<proteinExistence type="predicted"/>
<protein>
    <submittedName>
        <fullName evidence="1">Uncharacterized protein</fullName>
    </submittedName>
</protein>
<name>A0A514A153_9CAUD</name>